<dbReference type="EC" id="3.2.1.14" evidence="2"/>
<comment type="caution">
    <text evidence="5">Lacks conserved residue(s) required for the propagation of feature annotation.</text>
</comment>
<evidence type="ECO:0000256" key="5">
    <source>
        <dbReference type="PROSITE-ProRule" id="PRU00261"/>
    </source>
</evidence>
<feature type="disulfide bond" evidence="5">
    <location>
        <begin position="108"/>
        <end position="122"/>
    </location>
</feature>
<dbReference type="EMBL" id="LAQI01000080">
    <property type="protein sequence ID" value="KKY21949.1"/>
    <property type="molecule type" value="Genomic_DNA"/>
</dbReference>
<keyword evidence="8" id="KW-0378">Hydrolase</keyword>
<dbReference type="GO" id="GO:0008843">
    <property type="term" value="F:endochitinase activity"/>
    <property type="evidence" value="ECO:0007669"/>
    <property type="project" value="UniProtKB-EC"/>
</dbReference>
<dbReference type="SMART" id="SM00270">
    <property type="entry name" value="ChtBD1"/>
    <property type="match status" value="2"/>
</dbReference>
<feature type="domain" description="Chitin-binding type-1" evidence="6">
    <location>
        <begin position="89"/>
        <end position="138"/>
    </location>
</feature>
<dbReference type="PANTHER" id="PTHR47700:SF2">
    <property type="entry name" value="CHITINASE"/>
    <property type="match status" value="1"/>
</dbReference>
<evidence type="ECO:0000256" key="1">
    <source>
        <dbReference type="ARBA" id="ARBA00008682"/>
    </source>
</evidence>
<dbReference type="InterPro" id="IPR001223">
    <property type="entry name" value="Glyco_hydro18_cat"/>
</dbReference>
<organism evidence="8 9">
    <name type="scientific">Diplodia seriata</name>
    <dbReference type="NCBI Taxonomy" id="420778"/>
    <lineage>
        <taxon>Eukaryota</taxon>
        <taxon>Fungi</taxon>
        <taxon>Dikarya</taxon>
        <taxon>Ascomycota</taxon>
        <taxon>Pezizomycotina</taxon>
        <taxon>Dothideomycetes</taxon>
        <taxon>Dothideomycetes incertae sedis</taxon>
        <taxon>Botryosphaeriales</taxon>
        <taxon>Botryosphaeriaceae</taxon>
        <taxon>Diplodia</taxon>
    </lineage>
</organism>
<dbReference type="InterPro" id="IPR029070">
    <property type="entry name" value="Chitinase_insertion_sf"/>
</dbReference>
<dbReference type="Gene3D" id="3.20.20.80">
    <property type="entry name" value="Glycosidases"/>
    <property type="match status" value="3"/>
</dbReference>
<keyword evidence="4" id="KW-0843">Virulence</keyword>
<feature type="disulfide bond" evidence="5">
    <location>
        <begin position="103"/>
        <end position="115"/>
    </location>
</feature>
<dbReference type="PROSITE" id="PS51910">
    <property type="entry name" value="GH18_2"/>
    <property type="match status" value="1"/>
</dbReference>
<evidence type="ECO:0000256" key="2">
    <source>
        <dbReference type="ARBA" id="ARBA00012729"/>
    </source>
</evidence>
<dbReference type="Pfam" id="PF00187">
    <property type="entry name" value="Chitin_bind_1"/>
    <property type="match status" value="1"/>
</dbReference>
<dbReference type="Pfam" id="PF00704">
    <property type="entry name" value="Glyco_hydro_18"/>
    <property type="match status" value="3"/>
</dbReference>
<dbReference type="SMART" id="SM00636">
    <property type="entry name" value="Glyco_18"/>
    <property type="match status" value="1"/>
</dbReference>
<evidence type="ECO:0000256" key="4">
    <source>
        <dbReference type="ARBA" id="ARBA00023026"/>
    </source>
</evidence>
<evidence type="ECO:0000259" key="7">
    <source>
        <dbReference type="PROSITE" id="PS51910"/>
    </source>
</evidence>
<feature type="domain" description="GH18" evidence="7">
    <location>
        <begin position="150"/>
        <end position="414"/>
    </location>
</feature>
<keyword evidence="5" id="KW-1015">Disulfide bond</keyword>
<keyword evidence="3 5" id="KW-0147">Chitin-binding</keyword>
<dbReference type="InterPro" id="IPR053214">
    <property type="entry name" value="LysM12-like"/>
</dbReference>
<evidence type="ECO:0000313" key="9">
    <source>
        <dbReference type="Proteomes" id="UP000034182"/>
    </source>
</evidence>
<name>A0A0G2EHS1_9PEZI</name>
<proteinExistence type="inferred from homology"/>
<dbReference type="InterPro" id="IPR018371">
    <property type="entry name" value="Chitin-binding_1_CS"/>
</dbReference>
<evidence type="ECO:0000313" key="8">
    <source>
        <dbReference type="EMBL" id="KKY21949.1"/>
    </source>
</evidence>
<gene>
    <name evidence="8" type="ORF">UCDDS831_g03988</name>
</gene>
<protein>
    <recommendedName>
        <fullName evidence="2">chitinase</fullName>
        <ecNumber evidence="2">3.2.1.14</ecNumber>
    </recommendedName>
</protein>
<dbReference type="GO" id="GO:0008061">
    <property type="term" value="F:chitin binding"/>
    <property type="evidence" value="ECO:0007669"/>
    <property type="project" value="UniProtKB-UniRule"/>
</dbReference>
<dbReference type="InterPro" id="IPR036861">
    <property type="entry name" value="Endochitinase-like_sf"/>
</dbReference>
<evidence type="ECO:0000259" key="6">
    <source>
        <dbReference type="PROSITE" id="PS50941"/>
    </source>
</evidence>
<dbReference type="PROSITE" id="PS50941">
    <property type="entry name" value="CHIT_BIND_I_2"/>
    <property type="match status" value="1"/>
</dbReference>
<comment type="caution">
    <text evidence="8">The sequence shown here is derived from an EMBL/GenBank/DDBJ whole genome shotgun (WGS) entry which is preliminary data.</text>
</comment>
<feature type="disulfide bond" evidence="5">
    <location>
        <begin position="132"/>
        <end position="136"/>
    </location>
</feature>
<dbReference type="CDD" id="cd00035">
    <property type="entry name" value="ChtBD1"/>
    <property type="match status" value="1"/>
</dbReference>
<dbReference type="PROSITE" id="PS00026">
    <property type="entry name" value="CHIT_BIND_I_1"/>
    <property type="match status" value="1"/>
</dbReference>
<dbReference type="Proteomes" id="UP000034182">
    <property type="component" value="Unassembled WGS sequence"/>
</dbReference>
<reference evidence="8 9" key="1">
    <citation type="submission" date="2015-03" db="EMBL/GenBank/DDBJ databases">
        <authorList>
            <person name="Morales-Cruz A."/>
            <person name="Amrine K.C."/>
            <person name="Cantu D."/>
        </authorList>
    </citation>
    <scope>NUCLEOTIDE SEQUENCE [LARGE SCALE GENOMIC DNA]</scope>
    <source>
        <strain evidence="8">DS831</strain>
    </source>
</reference>
<dbReference type="InterPro" id="IPR001002">
    <property type="entry name" value="Chitin-bd_1"/>
</dbReference>
<accession>A0A0G2EHS1</accession>
<dbReference type="Gene3D" id="3.10.50.10">
    <property type="match status" value="1"/>
</dbReference>
<reference evidence="8 9" key="2">
    <citation type="submission" date="2015-05" db="EMBL/GenBank/DDBJ databases">
        <title>Distinctive expansion of gene families associated with plant cell wall degradation and secondary metabolism in the genomes of grapevine trunk pathogens.</title>
        <authorList>
            <person name="Lawrence D.P."/>
            <person name="Travadon R."/>
            <person name="Rolshausen P.E."/>
            <person name="Baumgartner K."/>
        </authorList>
    </citation>
    <scope>NUCLEOTIDE SEQUENCE [LARGE SCALE GENOMIC DNA]</scope>
    <source>
        <strain evidence="8">DS831</strain>
    </source>
</reference>
<comment type="similarity">
    <text evidence="1">Belongs to the glycosyl hydrolase 18 family. Chitinase class V subfamily.</text>
</comment>
<sequence>MEHATCCIQIVRRFLDYSVKLRRDENAPVCAVNVLIKREDEDYSCSEGKPCSNGACCSKKTGYCNYGPEACGTTGTSPNDVCWSNCDAHAECGRYAEVPGTKCPLNVCCSQFGFCGMTDGFCDVTDDEETSCQSNCDQPGSGGSGGNVQERVIGYYEAWAHDRSCNGMDFEDIPVDALTHLYFSFGYIAPELDVVPMDDLSVDLFSRMTDLKKKNSDLKMVIALGGWTFNDNGTVTQPVFSNMEYPGAGDRGGHEDDGANFVTFLKELNEAIAEDPVDYIVSFTIPTSYWYLRGFDLKAINHADFVNVMSYDLHGIWDSNNPIGSQCTKNSGTLSFREITDIIKQNDLKPYYDKKEAVKYLVWNRDQWVSYDDEETFKQKIDFANKLGLGGLLIWSIDQDTDDLKALQAVLSPKKLDVFKSKSGEASYWQDASAADCYVTDCGVEHCTFLETVADISAIFGGLFGAMLAEKLLEWDLDDKKLFCCPPDEAERWTNCEWKGEPESCFDNHCELNKQVQLATSDYGLGESCFPRLERSRVFCCEPSDGAPLFLPVPLDRLFPDPPDNDDADVDFKLETDNTWGTGKAKTDESDDADEAAFSFYVLTSPDEIQTSLDKRDGSSWELYNCQATDSEEPQTIQMFCTDNSDDSNCNKIHLGHGVPGTIIELPEGCGPGRYAVAKEFSEAEDQELPAHLAKRDYGHKPRIYDLTFDYDFRRVPRDMGNTQMRIDFSNEVGYWDTVVNASASSKRKRSLDDFGGNHRRWLEEEWRDDRHFGGLSHEELHKRWFGDDVLAWLKKMLSPEISPELAHTIDESFTAKMIDKQWNCNIGGVDLEANLLVAATANVKVDTSFGLTIITTLGVKPDMQKSYLYFKNKGEVQAVFTIDALGRASFDSPNWKLAGLDNFPGATLRISGIATIGPNFILYASVDADLVLAGHFEAKTTLATWDVQQTYPDQGSTYEPKGLDAPNPSVGKPSEPEFDLTLNAEGHISAHLRPTFRFGIDFDKWLEVDGCYVDLVAHGYVTLHANATNQDTACPFKYGVVAGAEVYAELDAPDLYGWDLSGQYRIGPKYEKDLIPEKCPESSSASTRRGIDAGFLGTGMDNATALRQLHKRADMVEPSEQLPAKCFVCPSSDPATEGCAAITGWDDDELDPDVTMKKRDLDALDARSASPLSIPADVDTLHFFEKRTPKKINFCVGSGSAIQVVSPDYERSGLFTKTYPNAVSWGPDDLNDCDNMGFEEITTPVVGGTPPTSRFATEHVLEFHLLPKFFDYLKTEAARTGKTYSDPDGGARRVSFCEYVAAWWASGTTFELDVPAVAAGSEFNAMQWTANMFPGKNNDWATEFLILEKYVNGVKERMWDDGVIRKVTKMENFIAERGSAKNKVDEAIAVVKQVIWAQVYHSDPNVASILKKQVDRIAEMLDELDSNVIRSEVGAWLDGSYERLDIAAKWRTWMTSRAAAASKKAETFVTEYIRKIKDAHNAQTPGVRQAILDRIQALETAAAQASWTAPTF</sequence>
<dbReference type="PANTHER" id="PTHR47700">
    <property type="entry name" value="V CHITINASE, PUTATIVE (AFU_ORTHOLOGUE AFUA_6G13720)-RELATED"/>
    <property type="match status" value="1"/>
</dbReference>
<dbReference type="SUPFAM" id="SSF57016">
    <property type="entry name" value="Plant lectins/antimicrobial peptides"/>
    <property type="match status" value="1"/>
</dbReference>
<evidence type="ECO:0000256" key="3">
    <source>
        <dbReference type="ARBA" id="ARBA00022669"/>
    </source>
</evidence>
<dbReference type="SUPFAM" id="SSF51445">
    <property type="entry name" value="(Trans)glycosidases"/>
    <property type="match status" value="1"/>
</dbReference>
<dbReference type="GO" id="GO:0005975">
    <property type="term" value="P:carbohydrate metabolic process"/>
    <property type="evidence" value="ECO:0007669"/>
    <property type="project" value="InterPro"/>
</dbReference>
<dbReference type="Gene3D" id="3.30.60.10">
    <property type="entry name" value="Endochitinase-like"/>
    <property type="match status" value="1"/>
</dbReference>
<dbReference type="InterPro" id="IPR017853">
    <property type="entry name" value="GH"/>
</dbReference>
<dbReference type="InterPro" id="IPR011583">
    <property type="entry name" value="Chitinase_II/V-like_cat"/>
</dbReference>